<dbReference type="GO" id="GO:0016740">
    <property type="term" value="F:transferase activity"/>
    <property type="evidence" value="ECO:0007669"/>
    <property type="project" value="UniProtKB-KW"/>
</dbReference>
<dbReference type="InterPro" id="IPR017850">
    <property type="entry name" value="Alkaline_phosphatase_core_sf"/>
</dbReference>
<feature type="region of interest" description="Disordered" evidence="1">
    <location>
        <begin position="55"/>
        <end position="75"/>
    </location>
</feature>
<keyword evidence="2" id="KW-0378">Hydrolase</keyword>
<protein>
    <submittedName>
        <fullName evidence="2">Sulfatase-like hydrolase/transferase</fullName>
    </submittedName>
</protein>
<accession>A0A7D5PBJ4</accession>
<reference evidence="2 3" key="1">
    <citation type="submission" date="2020-07" db="EMBL/GenBank/DDBJ databases">
        <title>Halosimplex pelagicum sp. nov. and Halosimplex rubrum sp. nov., isolated from salted brown alga Laminaria, and emended description of the genus Halosimplex.</title>
        <authorList>
            <person name="Cui H."/>
        </authorList>
    </citation>
    <scope>NUCLEOTIDE SEQUENCE [LARGE SCALE GENOMIC DNA]</scope>
    <source>
        <strain evidence="2 3">R27</strain>
    </source>
</reference>
<proteinExistence type="predicted"/>
<dbReference type="Gene3D" id="3.40.720.10">
    <property type="entry name" value="Alkaline Phosphatase, subunit A"/>
    <property type="match status" value="1"/>
</dbReference>
<dbReference type="Proteomes" id="UP000509667">
    <property type="component" value="Chromosome"/>
</dbReference>
<dbReference type="AlphaFoldDB" id="A0A7D5PBJ4"/>
<name>A0A7D5PBJ4_9EURY</name>
<keyword evidence="3" id="KW-1185">Reference proteome</keyword>
<evidence type="ECO:0000313" key="2">
    <source>
        <dbReference type="EMBL" id="QLH78439.1"/>
    </source>
</evidence>
<gene>
    <name evidence="2" type="ORF">HZS55_14545</name>
</gene>
<evidence type="ECO:0000256" key="1">
    <source>
        <dbReference type="SAM" id="MobiDB-lite"/>
    </source>
</evidence>
<dbReference type="EMBL" id="CP058910">
    <property type="protein sequence ID" value="QLH78439.1"/>
    <property type="molecule type" value="Genomic_DNA"/>
</dbReference>
<dbReference type="KEGG" id="hrr:HZS55_14545"/>
<sequence>MGLYRSTTLRHTRLLRKRPHRHTKRRSIGNDGVRFDRCYCQSQVCTPNRASLLTGRYPQTNEPDRMVNRSRMRRR</sequence>
<dbReference type="GO" id="GO:0016787">
    <property type="term" value="F:hydrolase activity"/>
    <property type="evidence" value="ECO:0007669"/>
    <property type="project" value="UniProtKB-KW"/>
</dbReference>
<organism evidence="2 3">
    <name type="scientific">Halosimplex rubrum</name>
    <dbReference type="NCBI Taxonomy" id="869889"/>
    <lineage>
        <taxon>Archaea</taxon>
        <taxon>Methanobacteriati</taxon>
        <taxon>Methanobacteriota</taxon>
        <taxon>Stenosarchaea group</taxon>
        <taxon>Halobacteria</taxon>
        <taxon>Halobacteriales</taxon>
        <taxon>Haloarculaceae</taxon>
        <taxon>Halosimplex</taxon>
    </lineage>
</organism>
<evidence type="ECO:0000313" key="3">
    <source>
        <dbReference type="Proteomes" id="UP000509667"/>
    </source>
</evidence>
<dbReference type="SUPFAM" id="SSF53649">
    <property type="entry name" value="Alkaline phosphatase-like"/>
    <property type="match status" value="1"/>
</dbReference>
<keyword evidence="2" id="KW-0808">Transferase</keyword>